<protein>
    <submittedName>
        <fullName evidence="2">Actinorhodin transporter</fullName>
    </submittedName>
</protein>
<evidence type="ECO:0000313" key="2">
    <source>
        <dbReference type="EMBL" id="ABD10500.1"/>
    </source>
</evidence>
<dbReference type="STRING" id="106370.Francci3_1120"/>
<dbReference type="RefSeq" id="WP_011435567.1">
    <property type="nucleotide sequence ID" value="NC_007777.1"/>
</dbReference>
<dbReference type="KEGG" id="fra:Francci3_1120"/>
<dbReference type="Proteomes" id="UP000001937">
    <property type="component" value="Chromosome"/>
</dbReference>
<feature type="transmembrane region" description="Helical" evidence="1">
    <location>
        <begin position="95"/>
        <end position="114"/>
    </location>
</feature>
<sequence>MPGPWFFSALATGEPARTDRVTSQVQQALVSQGHSSGEVTRLMAELRRCDIHQPDLSLVPADCGGRVSVTDRGSLTNALAKVRAEEFVSGFVKTLWWIVGALAVVLCLLFLLPARRGGP</sequence>
<dbReference type="OrthoDB" id="9797178at2"/>
<name>Q2JDZ2_FRACC</name>
<keyword evidence="1" id="KW-0472">Membrane</keyword>
<dbReference type="HOGENOM" id="CLU_2057943_0_0_11"/>
<gene>
    <name evidence="2" type="ordered locus">Francci3_1120</name>
</gene>
<proteinExistence type="predicted"/>
<dbReference type="EMBL" id="CP000249">
    <property type="protein sequence ID" value="ABD10500.1"/>
    <property type="molecule type" value="Genomic_DNA"/>
</dbReference>
<keyword evidence="1" id="KW-0812">Transmembrane</keyword>
<reference evidence="2 3" key="1">
    <citation type="journal article" date="2007" name="Genome Res.">
        <title>Genome characteristics of facultatively symbiotic Frankia sp. strains reflect host range and host plant biogeography.</title>
        <authorList>
            <person name="Normand P."/>
            <person name="Lapierre P."/>
            <person name="Tisa L.S."/>
            <person name="Gogarten J.P."/>
            <person name="Alloisio N."/>
            <person name="Bagnarol E."/>
            <person name="Bassi C.A."/>
            <person name="Berry A.M."/>
            <person name="Bickhart D.M."/>
            <person name="Choisne N."/>
            <person name="Couloux A."/>
            <person name="Cournoyer B."/>
            <person name="Cruveiller S."/>
            <person name="Daubin V."/>
            <person name="Demange N."/>
            <person name="Francino M.P."/>
            <person name="Goltsman E."/>
            <person name="Huang Y."/>
            <person name="Kopp O.R."/>
            <person name="Labarre L."/>
            <person name="Lapidus A."/>
            <person name="Lavire C."/>
            <person name="Marechal J."/>
            <person name="Martinez M."/>
            <person name="Mastronunzio J.E."/>
            <person name="Mullin B.C."/>
            <person name="Niemann J."/>
            <person name="Pujic P."/>
            <person name="Rawnsley T."/>
            <person name="Rouy Z."/>
            <person name="Schenowitz C."/>
            <person name="Sellstedt A."/>
            <person name="Tavares F."/>
            <person name="Tomkins J.P."/>
            <person name="Vallenet D."/>
            <person name="Valverde C."/>
            <person name="Wall L.G."/>
            <person name="Wang Y."/>
            <person name="Medigue C."/>
            <person name="Benson D.R."/>
        </authorList>
    </citation>
    <scope>NUCLEOTIDE SEQUENCE [LARGE SCALE GENOMIC DNA]</scope>
    <source>
        <strain evidence="3">DSM 45818 / CECT 9043 / CcI3</strain>
    </source>
</reference>
<accession>Q2JDZ2</accession>
<evidence type="ECO:0000256" key="1">
    <source>
        <dbReference type="SAM" id="Phobius"/>
    </source>
</evidence>
<evidence type="ECO:0000313" key="3">
    <source>
        <dbReference type="Proteomes" id="UP000001937"/>
    </source>
</evidence>
<organism evidence="2 3">
    <name type="scientific">Frankia casuarinae (strain DSM 45818 / CECT 9043 / HFP020203 / CcI3)</name>
    <dbReference type="NCBI Taxonomy" id="106370"/>
    <lineage>
        <taxon>Bacteria</taxon>
        <taxon>Bacillati</taxon>
        <taxon>Actinomycetota</taxon>
        <taxon>Actinomycetes</taxon>
        <taxon>Frankiales</taxon>
        <taxon>Frankiaceae</taxon>
        <taxon>Frankia</taxon>
    </lineage>
</organism>
<keyword evidence="3" id="KW-1185">Reference proteome</keyword>
<dbReference type="AlphaFoldDB" id="Q2JDZ2"/>
<keyword evidence="1" id="KW-1133">Transmembrane helix</keyword>